<feature type="transmembrane region" description="Helical" evidence="5">
    <location>
        <begin position="120"/>
        <end position="141"/>
    </location>
</feature>
<organism evidence="7 8">
    <name type="scientific">Tetradesmus obliquus</name>
    <name type="common">Green alga</name>
    <name type="synonym">Acutodesmus obliquus</name>
    <dbReference type="NCBI Taxonomy" id="3088"/>
    <lineage>
        <taxon>Eukaryota</taxon>
        <taxon>Viridiplantae</taxon>
        <taxon>Chlorophyta</taxon>
        <taxon>core chlorophytes</taxon>
        <taxon>Chlorophyceae</taxon>
        <taxon>CS clade</taxon>
        <taxon>Sphaeropleales</taxon>
        <taxon>Scenedesmaceae</taxon>
        <taxon>Tetradesmus</taxon>
    </lineage>
</organism>
<evidence type="ECO:0000256" key="4">
    <source>
        <dbReference type="ARBA" id="ARBA00023136"/>
    </source>
</evidence>
<feature type="domain" description="Sugar phosphate transporter" evidence="6">
    <location>
        <begin position="54"/>
        <end position="337"/>
    </location>
</feature>
<feature type="transmembrane region" description="Helical" evidence="5">
    <location>
        <begin position="268"/>
        <end position="286"/>
    </location>
</feature>
<evidence type="ECO:0000313" key="8">
    <source>
        <dbReference type="Proteomes" id="UP001244341"/>
    </source>
</evidence>
<keyword evidence="8" id="KW-1185">Reference proteome</keyword>
<feature type="transmembrane region" description="Helical" evidence="5">
    <location>
        <begin position="298"/>
        <end position="316"/>
    </location>
</feature>
<feature type="transmembrane region" description="Helical" evidence="5">
    <location>
        <begin position="196"/>
        <end position="215"/>
    </location>
</feature>
<accession>A0ABY8UJ43</accession>
<dbReference type="InterPro" id="IPR004853">
    <property type="entry name" value="Sugar_P_trans_dom"/>
</dbReference>
<feature type="transmembrane region" description="Helical" evidence="5">
    <location>
        <begin position="43"/>
        <end position="67"/>
    </location>
</feature>
<reference evidence="7 8" key="1">
    <citation type="submission" date="2023-05" db="EMBL/GenBank/DDBJ databases">
        <title>A 100% complete, gapless, phased diploid assembly of the Scenedesmus obliquus UTEX 3031 genome.</title>
        <authorList>
            <person name="Biondi T.C."/>
            <person name="Hanschen E.R."/>
            <person name="Kwon T."/>
            <person name="Eng W."/>
            <person name="Kruse C.P.S."/>
            <person name="Koehler S.I."/>
            <person name="Kunde Y."/>
            <person name="Gleasner C.D."/>
            <person name="You Mak K.T."/>
            <person name="Polle J."/>
            <person name="Hovde B.T."/>
            <person name="Starkenburg S.R."/>
        </authorList>
    </citation>
    <scope>NUCLEOTIDE SEQUENCE [LARGE SCALE GENOMIC DNA]</scope>
    <source>
        <strain evidence="7 8">DOE0152z</strain>
    </source>
</reference>
<keyword evidence="3 5" id="KW-1133">Transmembrane helix</keyword>
<dbReference type="EMBL" id="CP126218">
    <property type="protein sequence ID" value="WIA20327.1"/>
    <property type="molecule type" value="Genomic_DNA"/>
</dbReference>
<protein>
    <recommendedName>
        <fullName evidence="6">Sugar phosphate transporter domain-containing protein</fullName>
    </recommendedName>
</protein>
<evidence type="ECO:0000256" key="1">
    <source>
        <dbReference type="ARBA" id="ARBA00004141"/>
    </source>
</evidence>
<dbReference type="InterPro" id="IPR050186">
    <property type="entry name" value="TPT_transporter"/>
</dbReference>
<evidence type="ECO:0000256" key="3">
    <source>
        <dbReference type="ARBA" id="ARBA00022989"/>
    </source>
</evidence>
<proteinExistence type="predicted"/>
<evidence type="ECO:0000259" key="6">
    <source>
        <dbReference type="Pfam" id="PF03151"/>
    </source>
</evidence>
<dbReference type="Pfam" id="PF03151">
    <property type="entry name" value="TPT"/>
    <property type="match status" value="1"/>
</dbReference>
<feature type="transmembrane region" description="Helical" evidence="5">
    <location>
        <begin position="79"/>
        <end position="99"/>
    </location>
</feature>
<gene>
    <name evidence="7" type="ORF">OEZ85_006159</name>
</gene>
<dbReference type="PANTHER" id="PTHR11132">
    <property type="entry name" value="SOLUTE CARRIER FAMILY 35"/>
    <property type="match status" value="1"/>
</dbReference>
<comment type="subcellular location">
    <subcellularLocation>
        <location evidence="1">Membrane</location>
        <topology evidence="1">Multi-pass membrane protein</topology>
    </subcellularLocation>
</comment>
<keyword evidence="2 5" id="KW-0812">Transmembrane</keyword>
<name>A0ABY8UJ43_TETOB</name>
<dbReference type="Proteomes" id="UP001244341">
    <property type="component" value="Chromosome 11b"/>
</dbReference>
<keyword evidence="4 5" id="KW-0472">Membrane</keyword>
<feature type="transmembrane region" description="Helical" evidence="5">
    <location>
        <begin position="173"/>
        <end position="190"/>
    </location>
</feature>
<evidence type="ECO:0000256" key="5">
    <source>
        <dbReference type="SAM" id="Phobius"/>
    </source>
</evidence>
<feature type="transmembrane region" description="Helical" evidence="5">
    <location>
        <begin position="322"/>
        <end position="340"/>
    </location>
</feature>
<sequence>MGVGSAPPSGASAAADEEQQGLLGRSNGFAVEKPRAAAAARNGVVRVLLAVAVACGWMFVSSLLILLNKHLLKDLEFGYPMSVAGMGMAASGVFSYILCHVTKTVEAKAVISKEYWLRRIMPVGFFMAATLCAGNLVYLYLSVSFIQMLKAFTPVITMLALFIAGLEKPTGKMIGSVLGIAAGTALAAYGEVHNSLLGVAIMLFSEAAEAVRLVMTQLLLQGLRMGPFEGVMWMAPACWLWLMLGAAVGEWPRMIAAGHHVIPLQHPLLFGLAACLGFAVNVLAYATIKLASSLTLKVLGCVKNAVVILAAMLLFAEEVTPLQAVGYIVSTAAFGVYTHIKMTQIAGEATQPDKPNKP</sequence>
<feature type="transmembrane region" description="Helical" evidence="5">
    <location>
        <begin position="227"/>
        <end position="248"/>
    </location>
</feature>
<evidence type="ECO:0000256" key="2">
    <source>
        <dbReference type="ARBA" id="ARBA00022692"/>
    </source>
</evidence>
<feature type="transmembrane region" description="Helical" evidence="5">
    <location>
        <begin position="147"/>
        <end position="166"/>
    </location>
</feature>
<evidence type="ECO:0000313" key="7">
    <source>
        <dbReference type="EMBL" id="WIA20327.1"/>
    </source>
</evidence>